<comment type="caution">
    <text evidence="1">The sequence shown here is derived from an EMBL/GenBank/DDBJ whole genome shotgun (WGS) entry which is preliminary data.</text>
</comment>
<dbReference type="InterPro" id="IPR015943">
    <property type="entry name" value="WD40/YVTN_repeat-like_dom_sf"/>
</dbReference>
<dbReference type="SUPFAM" id="SSF63829">
    <property type="entry name" value="Calcium-dependent phosphotriesterase"/>
    <property type="match status" value="1"/>
</dbReference>
<dbReference type="AlphaFoldDB" id="A0A9X1P6C5"/>
<proteinExistence type="predicted"/>
<dbReference type="PROSITE" id="PS51257">
    <property type="entry name" value="PROKAR_LIPOPROTEIN"/>
    <property type="match status" value="1"/>
</dbReference>
<dbReference type="Pfam" id="PF07494">
    <property type="entry name" value="Reg_prop"/>
    <property type="match status" value="2"/>
</dbReference>
<evidence type="ECO:0000313" key="1">
    <source>
        <dbReference type="EMBL" id="MCF0038777.1"/>
    </source>
</evidence>
<gene>
    <name evidence="1" type="ORF">LXM24_01680</name>
</gene>
<protein>
    <recommendedName>
        <fullName evidence="3">Two component regulator propeller</fullName>
    </recommendedName>
</protein>
<reference evidence="1" key="1">
    <citation type="submission" date="2021-12" db="EMBL/GenBank/DDBJ databases">
        <title>Novel species in genus Dyadobacter.</title>
        <authorList>
            <person name="Ma C."/>
        </authorList>
    </citation>
    <scope>NUCLEOTIDE SEQUENCE</scope>
    <source>
        <strain evidence="1">CY399</strain>
    </source>
</reference>
<evidence type="ECO:0000313" key="2">
    <source>
        <dbReference type="Proteomes" id="UP001139700"/>
    </source>
</evidence>
<sequence length="335" mass="36756">MRFSTLIFALLLLFGSCKKDSDDVAPDGRRLSDITLKEYFITSIAFDKNGIAWLGTSKNGLIQYDGKSARIFDSSNSILTDAGIMAVAVDKANNIWIGSDDLIKYDGSKFTRYEASQFGFPKNAVRSIAVDADDNIWFSCSSYQSGGLVKYDGTAFKTFTPANSKLPGNMVQSIVIDQSNHAWVAINDGVNEVSLAKINPDNSISVAGSRELGFKPYYFGNIVVNNSNELVASIDYSLSSLMAAGRPQIFKFNGSKAQILNLPDEKNVYYFTHRIFSAKNGNLWVSFFAADKKCGIFNGKDWTFPKLGTSGIFAFAESPDGEMWLGTGEGLYILK</sequence>
<dbReference type="EMBL" id="JAJTTA010000001">
    <property type="protein sequence ID" value="MCF0038777.1"/>
    <property type="molecule type" value="Genomic_DNA"/>
</dbReference>
<dbReference type="Gene3D" id="2.130.10.10">
    <property type="entry name" value="YVTN repeat-like/Quinoprotein amine dehydrogenase"/>
    <property type="match status" value="2"/>
</dbReference>
<dbReference type="Proteomes" id="UP001139700">
    <property type="component" value="Unassembled WGS sequence"/>
</dbReference>
<name>A0A9X1P6C5_9BACT</name>
<dbReference type="RefSeq" id="WP_234611284.1">
    <property type="nucleotide sequence ID" value="NZ_CP098806.1"/>
</dbReference>
<dbReference type="InterPro" id="IPR011110">
    <property type="entry name" value="Reg_prop"/>
</dbReference>
<evidence type="ECO:0008006" key="3">
    <source>
        <dbReference type="Google" id="ProtNLM"/>
    </source>
</evidence>
<keyword evidence="2" id="KW-1185">Reference proteome</keyword>
<accession>A0A9X1P6C5</accession>
<organism evidence="1 2">
    <name type="scientific">Dyadobacter fanqingshengii</name>
    <dbReference type="NCBI Taxonomy" id="2906443"/>
    <lineage>
        <taxon>Bacteria</taxon>
        <taxon>Pseudomonadati</taxon>
        <taxon>Bacteroidota</taxon>
        <taxon>Cytophagia</taxon>
        <taxon>Cytophagales</taxon>
        <taxon>Spirosomataceae</taxon>
        <taxon>Dyadobacter</taxon>
    </lineage>
</organism>